<feature type="domain" description="SIS" evidence="2">
    <location>
        <begin position="62"/>
        <end position="214"/>
    </location>
</feature>
<dbReference type="PANTHER" id="PTHR38418:SF2">
    <property type="entry name" value="SUGAR ISOMERASE, KPSF_GUTQ (AFU_ORTHOLOGUE AFUA_6G08860)"/>
    <property type="match status" value="1"/>
</dbReference>
<dbReference type="SUPFAM" id="SSF53697">
    <property type="entry name" value="SIS domain"/>
    <property type="match status" value="1"/>
</dbReference>
<dbReference type="EMBL" id="JAEUBE010000295">
    <property type="protein sequence ID" value="KAH3666065.1"/>
    <property type="molecule type" value="Genomic_DNA"/>
</dbReference>
<dbReference type="Proteomes" id="UP000769157">
    <property type="component" value="Unassembled WGS sequence"/>
</dbReference>
<evidence type="ECO:0000259" key="2">
    <source>
        <dbReference type="PROSITE" id="PS51464"/>
    </source>
</evidence>
<dbReference type="RefSeq" id="XP_046061269.1">
    <property type="nucleotide sequence ID" value="XM_046205312.1"/>
</dbReference>
<dbReference type="Gene3D" id="3.40.50.10490">
    <property type="entry name" value="Glucose-6-phosphate isomerase like protein, domain 1"/>
    <property type="match status" value="1"/>
</dbReference>
<gene>
    <name evidence="3" type="ORF">OGAPHI_004254</name>
</gene>
<dbReference type="Pfam" id="PF01380">
    <property type="entry name" value="SIS"/>
    <property type="match status" value="1"/>
</dbReference>
<dbReference type="PROSITE" id="PS51464">
    <property type="entry name" value="SIS"/>
    <property type="match status" value="1"/>
</dbReference>
<protein>
    <recommendedName>
        <fullName evidence="2">SIS domain-containing protein</fullName>
    </recommendedName>
</protein>
<dbReference type="InterPro" id="IPR001347">
    <property type="entry name" value="SIS_dom"/>
</dbReference>
<dbReference type="InterPro" id="IPR046348">
    <property type="entry name" value="SIS_dom_sf"/>
</dbReference>
<feature type="region of interest" description="Disordered" evidence="1">
    <location>
        <begin position="240"/>
        <end position="278"/>
    </location>
</feature>
<evidence type="ECO:0000313" key="3">
    <source>
        <dbReference type="EMBL" id="KAH3666065.1"/>
    </source>
</evidence>
<dbReference type="GeneID" id="70236219"/>
<feature type="compositionally biased region" description="Polar residues" evidence="1">
    <location>
        <begin position="244"/>
        <end position="268"/>
    </location>
</feature>
<name>A0A9P8T5F7_9ASCO</name>
<dbReference type="GO" id="GO:1901135">
    <property type="term" value="P:carbohydrate derivative metabolic process"/>
    <property type="evidence" value="ECO:0007669"/>
    <property type="project" value="InterPro"/>
</dbReference>
<dbReference type="AlphaFoldDB" id="A0A9P8T5F7"/>
<accession>A0A9P8T5F7</accession>
<keyword evidence="4" id="KW-1185">Reference proteome</keyword>
<dbReference type="OrthoDB" id="1872003at2759"/>
<dbReference type="PANTHER" id="PTHR38418">
    <property type="entry name" value="SUGAR ISOMERASE, KPSF/GUTQ (AFU_ORTHOLOGUE AFUA_6G08860)"/>
    <property type="match status" value="1"/>
</dbReference>
<evidence type="ECO:0000313" key="4">
    <source>
        <dbReference type="Proteomes" id="UP000769157"/>
    </source>
</evidence>
<evidence type="ECO:0000256" key="1">
    <source>
        <dbReference type="SAM" id="MobiDB-lite"/>
    </source>
</evidence>
<comment type="caution">
    <text evidence="3">The sequence shown here is derived from an EMBL/GenBank/DDBJ whole genome shotgun (WGS) entry which is preliminary data.</text>
</comment>
<reference evidence="3" key="1">
    <citation type="journal article" date="2021" name="Open Biol.">
        <title>Shared evolutionary footprints suggest mitochondrial oxidative damage underlies multiple complex I losses in fungi.</title>
        <authorList>
            <person name="Schikora-Tamarit M.A."/>
            <person name="Marcet-Houben M."/>
            <person name="Nosek J."/>
            <person name="Gabaldon T."/>
        </authorList>
    </citation>
    <scope>NUCLEOTIDE SEQUENCE</scope>
    <source>
        <strain evidence="3">CBS6075</strain>
    </source>
</reference>
<proteinExistence type="predicted"/>
<sequence length="372" mass="40930">MIRRGSELSFHIEDESSPFLEEAVRRVESVLSSQNRAISYLVGQYRNSKWSQEQMKVSLRHLNNSLNLGGKVVVSGIGKSFKIASKTVATLNSLSVHSALLHPSEALHGDLGMIRDDHNDSLVIISASGNSPELTTLLEYVPASVPVVLVTCAKVSALSKNPKVKGLFYAELPSNLSEKNLYGLNAPTISTTLCLTLLDGVSIALSELHIKDLEIRRKRFGDRHPGGAIGLDYLQGLNEARRPSGSNGSNTDFSNTEKSMSDASSESLYEQPKPEEDDFEDVGDILELPDLKLLNAIKLSDSKVTVADLPQDEFELLKLTAIYDFLLVVNSEVSKGVSSKTILEIYRKSKLQDDSWDEVLWKINDSLTRLSL</sequence>
<reference evidence="3" key="2">
    <citation type="submission" date="2021-01" db="EMBL/GenBank/DDBJ databases">
        <authorList>
            <person name="Schikora-Tamarit M.A."/>
        </authorList>
    </citation>
    <scope>NUCLEOTIDE SEQUENCE</scope>
    <source>
        <strain evidence="3">CBS6075</strain>
    </source>
</reference>
<dbReference type="GO" id="GO:0097367">
    <property type="term" value="F:carbohydrate derivative binding"/>
    <property type="evidence" value="ECO:0007669"/>
    <property type="project" value="InterPro"/>
</dbReference>
<organism evidence="3 4">
    <name type="scientific">Ogataea philodendri</name>
    <dbReference type="NCBI Taxonomy" id="1378263"/>
    <lineage>
        <taxon>Eukaryota</taxon>
        <taxon>Fungi</taxon>
        <taxon>Dikarya</taxon>
        <taxon>Ascomycota</taxon>
        <taxon>Saccharomycotina</taxon>
        <taxon>Pichiomycetes</taxon>
        <taxon>Pichiales</taxon>
        <taxon>Pichiaceae</taxon>
        <taxon>Ogataea</taxon>
    </lineage>
</organism>